<gene>
    <name evidence="2" type="ORF">F0562_023658</name>
</gene>
<feature type="compositionally biased region" description="Basic and acidic residues" evidence="1">
    <location>
        <begin position="418"/>
        <end position="427"/>
    </location>
</feature>
<name>A0A5J5BIM6_9ASTE</name>
<feature type="region of interest" description="Disordered" evidence="1">
    <location>
        <begin position="339"/>
        <end position="729"/>
    </location>
</feature>
<feature type="compositionally biased region" description="Polar residues" evidence="1">
    <location>
        <begin position="429"/>
        <end position="443"/>
    </location>
</feature>
<dbReference type="AlphaFoldDB" id="A0A5J5BIM6"/>
<accession>A0A5J5BIM6</accession>
<reference evidence="2 3" key="1">
    <citation type="submission" date="2019-09" db="EMBL/GenBank/DDBJ databases">
        <title>A chromosome-level genome assembly of the Chinese tupelo Nyssa sinensis.</title>
        <authorList>
            <person name="Yang X."/>
            <person name="Kang M."/>
            <person name="Yang Y."/>
            <person name="Xiong H."/>
            <person name="Wang M."/>
            <person name="Zhang Z."/>
            <person name="Wang Z."/>
            <person name="Wu H."/>
            <person name="Ma T."/>
            <person name="Liu J."/>
            <person name="Xi Z."/>
        </authorList>
    </citation>
    <scope>NUCLEOTIDE SEQUENCE [LARGE SCALE GENOMIC DNA]</scope>
    <source>
        <strain evidence="2">J267</strain>
        <tissue evidence="2">Leaf</tissue>
    </source>
</reference>
<dbReference type="PANTHER" id="PTHR46616">
    <property type="entry name" value="UBIQUITIN-PROTEIN LIGASE"/>
    <property type="match status" value="1"/>
</dbReference>
<feature type="compositionally biased region" description="Polar residues" evidence="1">
    <location>
        <begin position="711"/>
        <end position="726"/>
    </location>
</feature>
<feature type="compositionally biased region" description="Polar residues" evidence="1">
    <location>
        <begin position="798"/>
        <end position="807"/>
    </location>
</feature>
<dbReference type="PANTHER" id="PTHR46616:SF7">
    <property type="entry name" value="RING-TYPE DOMAIN-CONTAINING PROTEIN"/>
    <property type="match status" value="1"/>
</dbReference>
<feature type="compositionally biased region" description="Polar residues" evidence="1">
    <location>
        <begin position="582"/>
        <end position="592"/>
    </location>
</feature>
<feature type="compositionally biased region" description="Polar residues" evidence="1">
    <location>
        <begin position="660"/>
        <end position="669"/>
    </location>
</feature>
<feature type="region of interest" description="Disordered" evidence="1">
    <location>
        <begin position="795"/>
        <end position="824"/>
    </location>
</feature>
<protein>
    <submittedName>
        <fullName evidence="2">Uncharacterized protein</fullName>
    </submittedName>
</protein>
<evidence type="ECO:0000313" key="3">
    <source>
        <dbReference type="Proteomes" id="UP000325577"/>
    </source>
</evidence>
<keyword evidence="3" id="KW-1185">Reference proteome</keyword>
<feature type="compositionally biased region" description="Polar residues" evidence="1">
    <location>
        <begin position="599"/>
        <end position="608"/>
    </location>
</feature>
<evidence type="ECO:0000256" key="1">
    <source>
        <dbReference type="SAM" id="MobiDB-lite"/>
    </source>
</evidence>
<feature type="compositionally biased region" description="Polar residues" evidence="1">
    <location>
        <begin position="524"/>
        <end position="547"/>
    </location>
</feature>
<feature type="compositionally biased region" description="Basic and acidic residues" evidence="1">
    <location>
        <begin position="358"/>
        <end position="370"/>
    </location>
</feature>
<sequence length="824" mass="89996">MWTFASNAIAGTIGLKNHLLKPNQAPSECSDDDISVNNSGVDGLECPICWESFNIVENVPVYFMVWPHPLLMYKGNLKFPRKNFFLLWMVESMNGDRVKSHSSSCGDHPPVWSSNRNLAMGNQVSHVNHSRAARIRLPEQVEYNHDEGPLFGHLNAERLHLFLPQLSFTEEKGKKGLLWYFTSHREKKRKHFLGFFLFAFLSRILAKKGKVQMEEELQTEEKGDGLLTFPSSNTLVAEETFGLVAEKTLDITVTLEKIEHEDDHIRRNLIGNLSIPNSEVKALSRYLRAPVGSCHDSCKYGTKHVSETKARSPLLKRIIATPFQVQDVAETVILVQRKKTSVTSPKPLPDSWGQIPNKKQDLKKEVEASPKKVVISSEKVSLPHKGSDVSAKHASNGKQQEPSLISPEPWPDSQGQIPDKKDLKEEVSASANKAVISSEQVSSPGEGLDVSAKHASSGKQQEPSLISPEPLPDSQGQIPDKKKDLKEEVPASADKVVISSENVSSTAEGLDVSAKHASNEKQQEPSVTSPNCLSDSQGQIPDNNQQVIEKEIPAFAEKVVISSKPVSSPGEGSDVSAKYVSNGKQQEPSAINPNPLPGSKSQISNKQQVIKEEVSASAKKVVHYSKQVSSPGEGSDVSAEHASNGKQQEPSAINPKPLPDSNSQISKKQQVIKEEVSASAKKVVLSSKQVSSPCEGIDVSAKHASNRKQQEPSVSSPKPLPNSKSQIPDKWQIIKKKVLASTVKQVPSPRERIMVSAEHGSVGMRSLLKTKPSPLSNLGHLGTRRFSEIIIPKGMGALNSSPVGGSSSRRKSECLYKQGGGDEK</sequence>
<feature type="compositionally biased region" description="Basic and acidic residues" evidence="1">
    <location>
        <begin position="479"/>
        <end position="489"/>
    </location>
</feature>
<dbReference type="EMBL" id="CM018035">
    <property type="protein sequence ID" value="KAA8542506.1"/>
    <property type="molecule type" value="Genomic_DNA"/>
</dbReference>
<proteinExistence type="predicted"/>
<organism evidence="2 3">
    <name type="scientific">Nyssa sinensis</name>
    <dbReference type="NCBI Taxonomy" id="561372"/>
    <lineage>
        <taxon>Eukaryota</taxon>
        <taxon>Viridiplantae</taxon>
        <taxon>Streptophyta</taxon>
        <taxon>Embryophyta</taxon>
        <taxon>Tracheophyta</taxon>
        <taxon>Spermatophyta</taxon>
        <taxon>Magnoliopsida</taxon>
        <taxon>eudicotyledons</taxon>
        <taxon>Gunneridae</taxon>
        <taxon>Pentapetalae</taxon>
        <taxon>asterids</taxon>
        <taxon>Cornales</taxon>
        <taxon>Nyssaceae</taxon>
        <taxon>Nyssa</taxon>
    </lineage>
</organism>
<dbReference type="OrthoDB" id="252722at2759"/>
<evidence type="ECO:0000313" key="2">
    <source>
        <dbReference type="EMBL" id="KAA8542506.1"/>
    </source>
</evidence>
<feature type="compositionally biased region" description="Basic and acidic residues" evidence="1">
    <location>
        <begin position="810"/>
        <end position="824"/>
    </location>
</feature>
<feature type="compositionally biased region" description="Basic and acidic residues" evidence="1">
    <location>
        <begin position="513"/>
        <end position="523"/>
    </location>
</feature>
<feature type="compositionally biased region" description="Low complexity" evidence="1">
    <location>
        <begin position="558"/>
        <end position="569"/>
    </location>
</feature>
<dbReference type="Proteomes" id="UP000325577">
    <property type="component" value="Linkage Group LG12"/>
</dbReference>
<feature type="compositionally biased region" description="Low complexity" evidence="1">
    <location>
        <begin position="677"/>
        <end position="692"/>
    </location>
</feature>